<dbReference type="EMBL" id="CM044704">
    <property type="protein sequence ID" value="KAI5667969.1"/>
    <property type="molecule type" value="Genomic_DNA"/>
</dbReference>
<reference evidence="2" key="1">
    <citation type="journal article" date="2023" name="Nat. Plants">
        <title>Single-cell RNA sequencing provides a high-resolution roadmap for understanding the multicellular compartmentation of specialized metabolism.</title>
        <authorList>
            <person name="Sun S."/>
            <person name="Shen X."/>
            <person name="Li Y."/>
            <person name="Li Y."/>
            <person name="Wang S."/>
            <person name="Li R."/>
            <person name="Zhang H."/>
            <person name="Shen G."/>
            <person name="Guo B."/>
            <person name="Wei J."/>
            <person name="Xu J."/>
            <person name="St-Pierre B."/>
            <person name="Chen S."/>
            <person name="Sun C."/>
        </authorList>
    </citation>
    <scope>NUCLEOTIDE SEQUENCE [LARGE SCALE GENOMIC DNA]</scope>
</reference>
<name>A0ACC0B5P7_CATRO</name>
<accession>A0ACC0B5P7</accession>
<sequence length="350" mass="38334">MEEVPELVHPGPIVIDALSRQHEHQSGLIWSGDHETCYTDLQCKYFRRNLFQCYSTAPCRLPLFRIQGEEGTVGSMILRAFTDSETDDDLILDARGFIFLLIGGHMLPDFSENLVHTSMLKEVDDMTSVVIQQPPTDPSQIAVCMVFIGGTLGCMPSQHDIQHTFPVQPSCRRPREHVPNRGTLGVKRGARRQLGRGAGGGRPPILPIPHRHEHVDSEHVEVERGEGSGGGLQTVDPFDSSNLDVPSFSLDLTPASQSLPSGSGTSQTSTPPGLEFASFQVLHSTSFSFSGFRAPPPSGTVGSSTPHQPISQASSFDEEERADDMDGVQHYEFGHHVGKKTTRFTPSDWP</sequence>
<protein>
    <submittedName>
        <fullName evidence="1">Uncharacterized protein</fullName>
    </submittedName>
</protein>
<gene>
    <name evidence="1" type="ORF">M9H77_17822</name>
</gene>
<comment type="caution">
    <text evidence="1">The sequence shown here is derived from an EMBL/GenBank/DDBJ whole genome shotgun (WGS) entry which is preliminary data.</text>
</comment>
<evidence type="ECO:0000313" key="1">
    <source>
        <dbReference type="EMBL" id="KAI5667969.1"/>
    </source>
</evidence>
<proteinExistence type="predicted"/>
<evidence type="ECO:0000313" key="2">
    <source>
        <dbReference type="Proteomes" id="UP001060085"/>
    </source>
</evidence>
<organism evidence="1 2">
    <name type="scientific">Catharanthus roseus</name>
    <name type="common">Madagascar periwinkle</name>
    <name type="synonym">Vinca rosea</name>
    <dbReference type="NCBI Taxonomy" id="4058"/>
    <lineage>
        <taxon>Eukaryota</taxon>
        <taxon>Viridiplantae</taxon>
        <taxon>Streptophyta</taxon>
        <taxon>Embryophyta</taxon>
        <taxon>Tracheophyta</taxon>
        <taxon>Spermatophyta</taxon>
        <taxon>Magnoliopsida</taxon>
        <taxon>eudicotyledons</taxon>
        <taxon>Gunneridae</taxon>
        <taxon>Pentapetalae</taxon>
        <taxon>asterids</taxon>
        <taxon>lamiids</taxon>
        <taxon>Gentianales</taxon>
        <taxon>Apocynaceae</taxon>
        <taxon>Rauvolfioideae</taxon>
        <taxon>Vinceae</taxon>
        <taxon>Catharanthinae</taxon>
        <taxon>Catharanthus</taxon>
    </lineage>
</organism>
<keyword evidence="2" id="KW-1185">Reference proteome</keyword>
<dbReference type="Proteomes" id="UP001060085">
    <property type="component" value="Linkage Group LG04"/>
</dbReference>